<name>A0ABW0TDE4_9BACL</name>
<evidence type="ECO:0000313" key="2">
    <source>
        <dbReference type="Proteomes" id="UP001596109"/>
    </source>
</evidence>
<comment type="caution">
    <text evidence="1">The sequence shown here is derived from an EMBL/GenBank/DDBJ whole genome shotgun (WGS) entry which is preliminary data.</text>
</comment>
<dbReference type="RefSeq" id="WP_381429465.1">
    <property type="nucleotide sequence ID" value="NZ_JBHSNO010000001.1"/>
</dbReference>
<dbReference type="EMBL" id="JBHSNO010000001">
    <property type="protein sequence ID" value="MFC5587447.1"/>
    <property type="molecule type" value="Genomic_DNA"/>
</dbReference>
<sequence>MDDNDISKENRLIDSFVQAEISVLVELRMGNGLHAMEVEKLVKALAACADEWENRESIPQNAIHALIELFDELYNFSLIYKEDEATRIMEAAKQIKALIHRWTKETGEIDPEKAKDIAKLLEYINEDGHFFEKLQNGKGMDERQFERIYNELESISNQIYGWETLPKVLVNMLIDLCEMDLYASQYQEQQEQAEKIYDAHERIMTLLIG</sequence>
<gene>
    <name evidence="1" type="ORF">ACFPRA_00810</name>
</gene>
<accession>A0ABW0TDE4</accession>
<organism evidence="1 2">
    <name type="scientific">Sporosarcina soli</name>
    <dbReference type="NCBI Taxonomy" id="334736"/>
    <lineage>
        <taxon>Bacteria</taxon>
        <taxon>Bacillati</taxon>
        <taxon>Bacillota</taxon>
        <taxon>Bacilli</taxon>
        <taxon>Bacillales</taxon>
        <taxon>Caryophanaceae</taxon>
        <taxon>Sporosarcina</taxon>
    </lineage>
</organism>
<evidence type="ECO:0000313" key="1">
    <source>
        <dbReference type="EMBL" id="MFC5587447.1"/>
    </source>
</evidence>
<protein>
    <submittedName>
        <fullName evidence="1">Uncharacterized protein</fullName>
    </submittedName>
</protein>
<proteinExistence type="predicted"/>
<dbReference type="Proteomes" id="UP001596109">
    <property type="component" value="Unassembled WGS sequence"/>
</dbReference>
<keyword evidence="2" id="KW-1185">Reference proteome</keyword>
<reference evidence="2" key="1">
    <citation type="journal article" date="2019" name="Int. J. Syst. Evol. Microbiol.">
        <title>The Global Catalogue of Microorganisms (GCM) 10K type strain sequencing project: providing services to taxonomists for standard genome sequencing and annotation.</title>
        <authorList>
            <consortium name="The Broad Institute Genomics Platform"/>
            <consortium name="The Broad Institute Genome Sequencing Center for Infectious Disease"/>
            <person name="Wu L."/>
            <person name="Ma J."/>
        </authorList>
    </citation>
    <scope>NUCLEOTIDE SEQUENCE [LARGE SCALE GENOMIC DNA]</scope>
    <source>
        <strain evidence="2">CGMCC 4.1434</strain>
    </source>
</reference>